<dbReference type="GO" id="GO:0006281">
    <property type="term" value="P:DNA repair"/>
    <property type="evidence" value="ECO:0007669"/>
    <property type="project" value="UniProtKB-KW"/>
</dbReference>
<organism evidence="5 6">
    <name type="scientific">Centaurea solstitialis</name>
    <name type="common">yellow star-thistle</name>
    <dbReference type="NCBI Taxonomy" id="347529"/>
    <lineage>
        <taxon>Eukaryota</taxon>
        <taxon>Viridiplantae</taxon>
        <taxon>Streptophyta</taxon>
        <taxon>Embryophyta</taxon>
        <taxon>Tracheophyta</taxon>
        <taxon>Spermatophyta</taxon>
        <taxon>Magnoliopsida</taxon>
        <taxon>eudicotyledons</taxon>
        <taxon>Gunneridae</taxon>
        <taxon>Pentapetalae</taxon>
        <taxon>asterids</taxon>
        <taxon>campanulids</taxon>
        <taxon>Asterales</taxon>
        <taxon>Asteraceae</taxon>
        <taxon>Carduoideae</taxon>
        <taxon>Cardueae</taxon>
        <taxon>Centaureinae</taxon>
        <taxon>Centaurea</taxon>
    </lineage>
</organism>
<dbReference type="GO" id="GO:0043139">
    <property type="term" value="F:5'-3' DNA helicase activity"/>
    <property type="evidence" value="ECO:0007669"/>
    <property type="project" value="UniProtKB-EC"/>
</dbReference>
<dbReference type="InterPro" id="IPR049163">
    <property type="entry name" value="Pif1-like_2B_dom"/>
</dbReference>
<keyword evidence="1" id="KW-0347">Helicase</keyword>
<dbReference type="GO" id="GO:0006310">
    <property type="term" value="P:DNA recombination"/>
    <property type="evidence" value="ECO:0007669"/>
    <property type="project" value="UniProtKB-KW"/>
</dbReference>
<keyword evidence="1" id="KW-0234">DNA repair</keyword>
<dbReference type="GO" id="GO:0000723">
    <property type="term" value="P:telomere maintenance"/>
    <property type="evidence" value="ECO:0007669"/>
    <property type="project" value="InterPro"/>
</dbReference>
<dbReference type="PANTHER" id="PTHR10492:SF94">
    <property type="entry name" value="ATP-DEPENDENT DNA HELICASE"/>
    <property type="match status" value="1"/>
</dbReference>
<dbReference type="Proteomes" id="UP001172457">
    <property type="component" value="Chromosome 3"/>
</dbReference>
<sequence length="358" mass="40249">MGKDLNDFDLPPVNPNSNLEDVGSREVQEEYSIIVEDEHLQARGSLNLDQKSAFDEIMRHSGTAQLIRDARLIIWDEASMAKRQAPEALDRTIQDLIGNRLPFGGKIIVMGGDFRQVLPVVRRGTQAQVVDSTLRMSPLWSAIKKIPLTINMRASTDPWFSEFLLRVGNGNEEMVANNFIRIPDDMAIPYNDERNSMDALIDAVFPSLQINEAASDYIVSRAILSTKNRNVDDINDELINRFCGEEKVYYSFDEAQDDTSNFYPIEFLNSITVSGLPPHRLRLKLGCPIILLRNLDPTNGLCNGTRLICRGFQQNVIDAEIAIGQHAGKMVFLPRIPLCPSEDGMFPFKLNGSSFQFV</sequence>
<evidence type="ECO:0000313" key="6">
    <source>
        <dbReference type="Proteomes" id="UP001172457"/>
    </source>
</evidence>
<comment type="caution">
    <text evidence="5">The sequence shown here is derived from an EMBL/GenBank/DDBJ whole genome shotgun (WGS) entry which is preliminary data.</text>
</comment>
<keyword evidence="1" id="KW-0378">Hydrolase</keyword>
<evidence type="ECO:0000256" key="1">
    <source>
        <dbReference type="RuleBase" id="RU363044"/>
    </source>
</evidence>
<evidence type="ECO:0000259" key="4">
    <source>
        <dbReference type="Pfam" id="PF21530"/>
    </source>
</evidence>
<feature type="region of interest" description="Disordered" evidence="2">
    <location>
        <begin position="1"/>
        <end position="23"/>
    </location>
</feature>
<accession>A0AA38WQP0</accession>
<dbReference type="InterPro" id="IPR010285">
    <property type="entry name" value="DNA_helicase_pif1-like_DEAD"/>
</dbReference>
<comment type="cofactor">
    <cofactor evidence="1">
        <name>Mg(2+)</name>
        <dbReference type="ChEBI" id="CHEBI:18420"/>
    </cofactor>
</comment>
<dbReference type="AlphaFoldDB" id="A0AA38WQP0"/>
<dbReference type="Gene3D" id="3.40.50.300">
    <property type="entry name" value="P-loop containing nucleotide triphosphate hydrolases"/>
    <property type="match status" value="1"/>
</dbReference>
<comment type="similarity">
    <text evidence="1">Belongs to the helicase family.</text>
</comment>
<keyword evidence="1" id="KW-0547">Nucleotide-binding</keyword>
<comment type="catalytic activity">
    <reaction evidence="1">
        <text>ATP + H2O = ADP + phosphate + H(+)</text>
        <dbReference type="Rhea" id="RHEA:13065"/>
        <dbReference type="ChEBI" id="CHEBI:15377"/>
        <dbReference type="ChEBI" id="CHEBI:15378"/>
        <dbReference type="ChEBI" id="CHEBI:30616"/>
        <dbReference type="ChEBI" id="CHEBI:43474"/>
        <dbReference type="ChEBI" id="CHEBI:456216"/>
        <dbReference type="EC" id="5.6.2.3"/>
    </reaction>
</comment>
<keyword evidence="1" id="KW-0233">DNA recombination</keyword>
<dbReference type="EC" id="5.6.2.3" evidence="1"/>
<dbReference type="Pfam" id="PF21530">
    <property type="entry name" value="Pif1_2B_dom"/>
    <property type="match status" value="1"/>
</dbReference>
<dbReference type="SUPFAM" id="SSF52540">
    <property type="entry name" value="P-loop containing nucleoside triphosphate hydrolases"/>
    <property type="match status" value="1"/>
</dbReference>
<gene>
    <name evidence="5" type="ORF">OSB04_012485</name>
</gene>
<feature type="domain" description="DNA helicase Pif1-like DEAD-box helicase" evidence="3">
    <location>
        <begin position="39"/>
        <end position="173"/>
    </location>
</feature>
<reference evidence="5" key="1">
    <citation type="submission" date="2023-03" db="EMBL/GenBank/DDBJ databases">
        <title>Chromosome-scale reference genome and RAD-based genetic map of yellow starthistle (Centaurea solstitialis) reveal putative structural variation and QTLs associated with invader traits.</title>
        <authorList>
            <person name="Reatini B."/>
            <person name="Cang F.A."/>
            <person name="Jiang Q."/>
            <person name="Mckibben M.T.W."/>
            <person name="Barker M.S."/>
            <person name="Rieseberg L.H."/>
            <person name="Dlugosch K.M."/>
        </authorList>
    </citation>
    <scope>NUCLEOTIDE SEQUENCE</scope>
    <source>
        <strain evidence="5">CAN-66</strain>
        <tissue evidence="5">Leaf</tissue>
    </source>
</reference>
<dbReference type="PANTHER" id="PTHR10492">
    <property type="match status" value="1"/>
</dbReference>
<dbReference type="Pfam" id="PF05970">
    <property type="entry name" value="PIF1"/>
    <property type="match status" value="1"/>
</dbReference>
<name>A0AA38WQP0_9ASTR</name>
<keyword evidence="1" id="KW-0227">DNA damage</keyword>
<evidence type="ECO:0000259" key="3">
    <source>
        <dbReference type="Pfam" id="PF05970"/>
    </source>
</evidence>
<dbReference type="EMBL" id="JARYMX010000003">
    <property type="protein sequence ID" value="KAJ9557871.1"/>
    <property type="molecule type" value="Genomic_DNA"/>
</dbReference>
<dbReference type="InterPro" id="IPR027417">
    <property type="entry name" value="P-loop_NTPase"/>
</dbReference>
<dbReference type="GO" id="GO:0005524">
    <property type="term" value="F:ATP binding"/>
    <property type="evidence" value="ECO:0007669"/>
    <property type="project" value="UniProtKB-KW"/>
</dbReference>
<proteinExistence type="inferred from homology"/>
<protein>
    <recommendedName>
        <fullName evidence="1">ATP-dependent DNA helicase</fullName>
        <ecNumber evidence="1">5.6.2.3</ecNumber>
    </recommendedName>
</protein>
<keyword evidence="1" id="KW-0067">ATP-binding</keyword>
<keyword evidence="6" id="KW-1185">Reference proteome</keyword>
<evidence type="ECO:0000256" key="2">
    <source>
        <dbReference type="SAM" id="MobiDB-lite"/>
    </source>
</evidence>
<evidence type="ECO:0000313" key="5">
    <source>
        <dbReference type="EMBL" id="KAJ9557871.1"/>
    </source>
</evidence>
<feature type="domain" description="DNA helicase Pif1-like 2B" evidence="4">
    <location>
        <begin position="266"/>
        <end position="309"/>
    </location>
</feature>
<dbReference type="GO" id="GO:0016787">
    <property type="term" value="F:hydrolase activity"/>
    <property type="evidence" value="ECO:0007669"/>
    <property type="project" value="UniProtKB-KW"/>
</dbReference>